<protein>
    <submittedName>
        <fullName evidence="1">Uncharacterized protein</fullName>
    </submittedName>
</protein>
<proteinExistence type="predicted"/>
<comment type="caution">
    <text evidence="1">The sequence shown here is derived from an EMBL/GenBank/DDBJ whole genome shotgun (WGS) entry which is preliminary data.</text>
</comment>
<reference evidence="1" key="1">
    <citation type="journal article" date="2020" name="Nat. Commun.">
        <title>Large-scale genome sequencing of mycorrhizal fungi provides insights into the early evolution of symbiotic traits.</title>
        <authorList>
            <person name="Miyauchi S."/>
            <person name="Kiss E."/>
            <person name="Kuo A."/>
            <person name="Drula E."/>
            <person name="Kohler A."/>
            <person name="Sanchez-Garcia M."/>
            <person name="Morin E."/>
            <person name="Andreopoulos B."/>
            <person name="Barry K.W."/>
            <person name="Bonito G."/>
            <person name="Buee M."/>
            <person name="Carver A."/>
            <person name="Chen C."/>
            <person name="Cichocki N."/>
            <person name="Clum A."/>
            <person name="Culley D."/>
            <person name="Crous P.W."/>
            <person name="Fauchery L."/>
            <person name="Girlanda M."/>
            <person name="Hayes R.D."/>
            <person name="Keri Z."/>
            <person name="LaButti K."/>
            <person name="Lipzen A."/>
            <person name="Lombard V."/>
            <person name="Magnuson J."/>
            <person name="Maillard F."/>
            <person name="Murat C."/>
            <person name="Nolan M."/>
            <person name="Ohm R.A."/>
            <person name="Pangilinan J."/>
            <person name="Pereira M.F."/>
            <person name="Perotto S."/>
            <person name="Peter M."/>
            <person name="Pfister S."/>
            <person name="Riley R."/>
            <person name="Sitrit Y."/>
            <person name="Stielow J.B."/>
            <person name="Szollosi G."/>
            <person name="Zifcakova L."/>
            <person name="Stursova M."/>
            <person name="Spatafora J.W."/>
            <person name="Tedersoo L."/>
            <person name="Vaario L.M."/>
            <person name="Yamada A."/>
            <person name="Yan M."/>
            <person name="Wang P."/>
            <person name="Xu J."/>
            <person name="Bruns T."/>
            <person name="Baldrian P."/>
            <person name="Vilgalys R."/>
            <person name="Dunand C."/>
            <person name="Henrissat B."/>
            <person name="Grigoriev I.V."/>
            <person name="Hibbett D."/>
            <person name="Nagy L.G."/>
            <person name="Martin F.M."/>
        </authorList>
    </citation>
    <scope>NUCLEOTIDE SEQUENCE</scope>
    <source>
        <strain evidence="1">UP504</strain>
    </source>
</reference>
<dbReference type="AlphaFoldDB" id="A0A9P6AGL5"/>
<sequence length="96" mass="10525">MSADVGDFYGSYRSQTIDPLFLSFTTNEICSFYPGPYLPGASPFLVFDSFPIVSETIASNLPFGFAAIRGDEFMEKTSTKLQALIAIAQNPGRVNR</sequence>
<accession>A0A9P6AGL5</accession>
<dbReference type="EMBL" id="MU129148">
    <property type="protein sequence ID" value="KAF9505505.1"/>
    <property type="molecule type" value="Genomic_DNA"/>
</dbReference>
<evidence type="ECO:0000313" key="2">
    <source>
        <dbReference type="Proteomes" id="UP000886523"/>
    </source>
</evidence>
<gene>
    <name evidence="1" type="ORF">BS47DRAFT_1400303</name>
</gene>
<dbReference type="Proteomes" id="UP000886523">
    <property type="component" value="Unassembled WGS sequence"/>
</dbReference>
<name>A0A9P6AGL5_9AGAM</name>
<evidence type="ECO:0000313" key="1">
    <source>
        <dbReference type="EMBL" id="KAF9505505.1"/>
    </source>
</evidence>
<organism evidence="1 2">
    <name type="scientific">Hydnum rufescens UP504</name>
    <dbReference type="NCBI Taxonomy" id="1448309"/>
    <lineage>
        <taxon>Eukaryota</taxon>
        <taxon>Fungi</taxon>
        <taxon>Dikarya</taxon>
        <taxon>Basidiomycota</taxon>
        <taxon>Agaricomycotina</taxon>
        <taxon>Agaricomycetes</taxon>
        <taxon>Cantharellales</taxon>
        <taxon>Hydnaceae</taxon>
        <taxon>Hydnum</taxon>
    </lineage>
</organism>
<keyword evidence="2" id="KW-1185">Reference proteome</keyword>